<name>A0A834LCZ0_RHOSS</name>
<dbReference type="OrthoDB" id="1580541at2759"/>
<accession>A0A834LCZ0</accession>
<dbReference type="EMBL" id="WJXA01000010">
    <property type="protein sequence ID" value="KAF7129423.1"/>
    <property type="molecule type" value="Genomic_DNA"/>
</dbReference>
<evidence type="ECO:0008006" key="3">
    <source>
        <dbReference type="Google" id="ProtNLM"/>
    </source>
</evidence>
<reference evidence="1" key="1">
    <citation type="submission" date="2019-11" db="EMBL/GenBank/DDBJ databases">
        <authorList>
            <person name="Liu Y."/>
            <person name="Hou J."/>
            <person name="Li T.-Q."/>
            <person name="Guan C.-H."/>
            <person name="Wu X."/>
            <person name="Wu H.-Z."/>
            <person name="Ling F."/>
            <person name="Zhang R."/>
            <person name="Shi X.-G."/>
            <person name="Ren J.-P."/>
            <person name="Chen E.-F."/>
            <person name="Sun J.-M."/>
        </authorList>
    </citation>
    <scope>NUCLEOTIDE SEQUENCE</scope>
    <source>
        <strain evidence="1">Adult_tree_wgs_1</strain>
        <tissue evidence="1">Leaves</tissue>
    </source>
</reference>
<dbReference type="Proteomes" id="UP000626092">
    <property type="component" value="Unassembled WGS sequence"/>
</dbReference>
<protein>
    <recommendedName>
        <fullName evidence="3">F-box associated domain-containing protein</fullName>
    </recommendedName>
</protein>
<organism evidence="1 2">
    <name type="scientific">Rhododendron simsii</name>
    <name type="common">Sims's rhododendron</name>
    <dbReference type="NCBI Taxonomy" id="118357"/>
    <lineage>
        <taxon>Eukaryota</taxon>
        <taxon>Viridiplantae</taxon>
        <taxon>Streptophyta</taxon>
        <taxon>Embryophyta</taxon>
        <taxon>Tracheophyta</taxon>
        <taxon>Spermatophyta</taxon>
        <taxon>Magnoliopsida</taxon>
        <taxon>eudicotyledons</taxon>
        <taxon>Gunneridae</taxon>
        <taxon>Pentapetalae</taxon>
        <taxon>asterids</taxon>
        <taxon>Ericales</taxon>
        <taxon>Ericaceae</taxon>
        <taxon>Ericoideae</taxon>
        <taxon>Rhodoreae</taxon>
        <taxon>Rhododendron</taxon>
    </lineage>
</organism>
<comment type="caution">
    <text evidence="1">The sequence shown here is derived from an EMBL/GenBank/DDBJ whole genome shotgun (WGS) entry which is preliminary data.</text>
</comment>
<sequence length="256" mass="29522">MMVQQCARVLTLDCWENWCGRSCSAGLCYDSSADDYKAIIVLGRVIMVASFRSKHLATIRYPIGLYSRRYLNPGPVVNEKLHWLVYDNEDFLTNQIYYFDPVIIDEFVEVPTPSNGGWNTIMGFGALDGSLCLARRACDELGCNIEVLVMQEYGVKESWTCMFAISDANSPLDWPYDYRHILPLCFTKNGEVMMANDREKAFLYNTKEELHQDITESSMITLCWWLHIRKVLSHPLPMIRMKIGEMKGWKRIRSGS</sequence>
<evidence type="ECO:0000313" key="1">
    <source>
        <dbReference type="EMBL" id="KAF7129423.1"/>
    </source>
</evidence>
<evidence type="ECO:0000313" key="2">
    <source>
        <dbReference type="Proteomes" id="UP000626092"/>
    </source>
</evidence>
<dbReference type="AlphaFoldDB" id="A0A834LCZ0"/>
<keyword evidence="2" id="KW-1185">Reference proteome</keyword>
<gene>
    <name evidence="1" type="ORF">RHSIM_Rhsim10G0102600</name>
</gene>
<proteinExistence type="predicted"/>